<organism evidence="1 2">
    <name type="scientific">Exophiala aquamarina CBS 119918</name>
    <dbReference type="NCBI Taxonomy" id="1182545"/>
    <lineage>
        <taxon>Eukaryota</taxon>
        <taxon>Fungi</taxon>
        <taxon>Dikarya</taxon>
        <taxon>Ascomycota</taxon>
        <taxon>Pezizomycotina</taxon>
        <taxon>Eurotiomycetes</taxon>
        <taxon>Chaetothyriomycetidae</taxon>
        <taxon>Chaetothyriales</taxon>
        <taxon>Herpotrichiellaceae</taxon>
        <taxon>Exophiala</taxon>
    </lineage>
</organism>
<dbReference type="InterPro" id="IPR053137">
    <property type="entry name" value="NLR-like"/>
</dbReference>
<dbReference type="VEuPathDB" id="FungiDB:A1O9_12918"/>
<evidence type="ECO:0000313" key="1">
    <source>
        <dbReference type="EMBL" id="KEF51034.1"/>
    </source>
</evidence>
<dbReference type="OrthoDB" id="1658288at2759"/>
<keyword evidence="2" id="KW-1185">Reference proteome</keyword>
<dbReference type="AlphaFoldDB" id="A0A072NT32"/>
<dbReference type="STRING" id="1182545.A0A072NT32"/>
<dbReference type="RefSeq" id="XP_013253624.1">
    <property type="nucleotide sequence ID" value="XM_013398170.1"/>
</dbReference>
<dbReference type="PANTHER" id="PTHR46082">
    <property type="entry name" value="ATP/GTP-BINDING PROTEIN-RELATED"/>
    <property type="match status" value="1"/>
</dbReference>
<sequence length="73" mass="8074">MHRRVLAEYEKVLGLDYPSTLTSVNNLASVLQDQGKYTEAEEINRRALAGFGEGLGLDYPYTLTSVSNLVLVL</sequence>
<evidence type="ECO:0008006" key="3">
    <source>
        <dbReference type="Google" id="ProtNLM"/>
    </source>
</evidence>
<reference evidence="1 2" key="1">
    <citation type="submission" date="2013-03" db="EMBL/GenBank/DDBJ databases">
        <title>The Genome Sequence of Exophiala aquamarina CBS 119918.</title>
        <authorList>
            <consortium name="The Broad Institute Genomics Platform"/>
            <person name="Cuomo C."/>
            <person name="de Hoog S."/>
            <person name="Gorbushina A."/>
            <person name="Walker B."/>
            <person name="Young S.K."/>
            <person name="Zeng Q."/>
            <person name="Gargeya S."/>
            <person name="Fitzgerald M."/>
            <person name="Haas B."/>
            <person name="Abouelleil A."/>
            <person name="Allen A.W."/>
            <person name="Alvarado L."/>
            <person name="Arachchi H.M."/>
            <person name="Berlin A.M."/>
            <person name="Chapman S.B."/>
            <person name="Gainer-Dewar J."/>
            <person name="Goldberg J."/>
            <person name="Griggs A."/>
            <person name="Gujja S."/>
            <person name="Hansen M."/>
            <person name="Howarth C."/>
            <person name="Imamovic A."/>
            <person name="Ireland A."/>
            <person name="Larimer J."/>
            <person name="McCowan C."/>
            <person name="Murphy C."/>
            <person name="Pearson M."/>
            <person name="Poon T.W."/>
            <person name="Priest M."/>
            <person name="Roberts A."/>
            <person name="Saif S."/>
            <person name="Shea T."/>
            <person name="Sisk P."/>
            <person name="Sykes S."/>
            <person name="Wortman J."/>
            <person name="Nusbaum C."/>
            <person name="Birren B."/>
        </authorList>
    </citation>
    <scope>NUCLEOTIDE SEQUENCE [LARGE SCALE GENOMIC DNA]</scope>
    <source>
        <strain evidence="1 2">CBS 119918</strain>
    </source>
</reference>
<dbReference type="Pfam" id="PF13424">
    <property type="entry name" value="TPR_12"/>
    <property type="match status" value="1"/>
</dbReference>
<dbReference type="Gene3D" id="1.25.40.10">
    <property type="entry name" value="Tetratricopeptide repeat domain"/>
    <property type="match status" value="1"/>
</dbReference>
<proteinExistence type="predicted"/>
<comment type="caution">
    <text evidence="1">The sequence shown here is derived from an EMBL/GenBank/DDBJ whole genome shotgun (WGS) entry which is preliminary data.</text>
</comment>
<name>A0A072NT32_9EURO</name>
<dbReference type="GeneID" id="25287812"/>
<dbReference type="Proteomes" id="UP000027920">
    <property type="component" value="Unassembled WGS sequence"/>
</dbReference>
<dbReference type="InterPro" id="IPR011990">
    <property type="entry name" value="TPR-like_helical_dom_sf"/>
</dbReference>
<dbReference type="EMBL" id="AMGV01000032">
    <property type="protein sequence ID" value="KEF51034.1"/>
    <property type="molecule type" value="Genomic_DNA"/>
</dbReference>
<protein>
    <recommendedName>
        <fullName evidence="3">Kinesin light chain</fullName>
    </recommendedName>
</protein>
<accession>A0A072NT32</accession>
<evidence type="ECO:0000313" key="2">
    <source>
        <dbReference type="Proteomes" id="UP000027920"/>
    </source>
</evidence>
<dbReference type="PANTHER" id="PTHR46082:SF6">
    <property type="entry name" value="AAA+ ATPASE DOMAIN-CONTAINING PROTEIN-RELATED"/>
    <property type="match status" value="1"/>
</dbReference>
<gene>
    <name evidence="1" type="ORF">A1O9_12918</name>
</gene>
<dbReference type="HOGENOM" id="CLU_000288_125_11_1"/>
<dbReference type="SUPFAM" id="SSF48452">
    <property type="entry name" value="TPR-like"/>
    <property type="match status" value="1"/>
</dbReference>